<gene>
    <name evidence="1" type="ORF">MTP16_17840</name>
</gene>
<protein>
    <submittedName>
        <fullName evidence="1">DUF2071 domain-containing protein</fullName>
    </submittedName>
</protein>
<dbReference type="RefSeq" id="WP_243512439.1">
    <property type="nucleotide sequence ID" value="NZ_CP094534.1"/>
</dbReference>
<reference evidence="1 2" key="1">
    <citation type="submission" date="2022-03" db="EMBL/GenBank/DDBJ databases">
        <title>Hymenobactersp. isolated from the air.</title>
        <authorList>
            <person name="Won M."/>
            <person name="Kwon S.-W."/>
        </authorList>
    </citation>
    <scope>NUCLEOTIDE SEQUENCE [LARGE SCALE GENOMIC DNA]</scope>
    <source>
        <strain evidence="1 2">KACC 22596</strain>
    </source>
</reference>
<dbReference type="Pfam" id="PF09844">
    <property type="entry name" value="DUF2071"/>
    <property type="match status" value="1"/>
</dbReference>
<dbReference type="Proteomes" id="UP000831390">
    <property type="component" value="Chromosome"/>
</dbReference>
<proteinExistence type="predicted"/>
<evidence type="ECO:0000313" key="1">
    <source>
        <dbReference type="EMBL" id="UOE32979.1"/>
    </source>
</evidence>
<organism evidence="1 2">
    <name type="scientific">Hymenobacter monticola</name>
    <dbReference type="NCBI Taxonomy" id="1705399"/>
    <lineage>
        <taxon>Bacteria</taxon>
        <taxon>Pseudomonadati</taxon>
        <taxon>Bacteroidota</taxon>
        <taxon>Cytophagia</taxon>
        <taxon>Cytophagales</taxon>
        <taxon>Hymenobacteraceae</taxon>
        <taxon>Hymenobacter</taxon>
    </lineage>
</organism>
<keyword evidence="2" id="KW-1185">Reference proteome</keyword>
<accession>A0ABY4B298</accession>
<name>A0ABY4B298_9BACT</name>
<dbReference type="EMBL" id="CP094534">
    <property type="protein sequence ID" value="UOE32979.1"/>
    <property type="molecule type" value="Genomic_DNA"/>
</dbReference>
<sequence length="236" mass="25919">MISLPLTGVIDRRLLLNFRADVAAVNALLPAPFRAQVVEGHAIVGICLIRLKHERIKGLPPLLGLTSENGAHRFAVEWEAGGQRQTGVFIPRRDTSSRLNYFFGNQFLGIHHHSTFQVAEGGGKYAVAFQSPDHTYLEVEAKETTAWPDTSLFSSLDEASNFFRLGSAGYSPQATGCGFDGVALSTNDWQVAPVAVERISSSYFANEELFPAGSVEFDNALLMRGTKHEWQRLPSL</sequence>
<evidence type="ECO:0000313" key="2">
    <source>
        <dbReference type="Proteomes" id="UP000831390"/>
    </source>
</evidence>
<dbReference type="InterPro" id="IPR018644">
    <property type="entry name" value="DUF2071"/>
</dbReference>